<dbReference type="Pfam" id="PF14698">
    <property type="entry name" value="ASL_C2"/>
    <property type="match status" value="1"/>
</dbReference>
<dbReference type="GO" id="GO:0042450">
    <property type="term" value="P:L-arginine biosynthetic process via ornithine"/>
    <property type="evidence" value="ECO:0007669"/>
    <property type="project" value="UniProtKB-UniRule"/>
</dbReference>
<evidence type="ECO:0000256" key="2">
    <source>
        <dbReference type="ARBA" id="ARBA00004941"/>
    </source>
</evidence>
<evidence type="ECO:0000256" key="6">
    <source>
        <dbReference type="ARBA" id="ARBA00023239"/>
    </source>
</evidence>
<comment type="pathway">
    <text evidence="2 7">Amino-acid biosynthesis; L-arginine biosynthesis; L-arginine from L-ornithine and carbamoyl phosphate: step 3/3.</text>
</comment>
<dbReference type="CDD" id="cd01359">
    <property type="entry name" value="Argininosuccinate_lyase"/>
    <property type="match status" value="1"/>
</dbReference>
<dbReference type="NCBIfam" id="TIGR00838">
    <property type="entry name" value="argH"/>
    <property type="match status" value="1"/>
</dbReference>
<dbReference type="OrthoDB" id="9769623at2"/>
<dbReference type="Gene3D" id="1.20.200.10">
    <property type="entry name" value="Fumarase/aspartase (Central domain)"/>
    <property type="match status" value="1"/>
</dbReference>
<dbReference type="Gene3D" id="1.10.40.30">
    <property type="entry name" value="Fumarase/aspartase (C-terminal domain)"/>
    <property type="match status" value="1"/>
</dbReference>
<feature type="domain" description="Argininosuccinate lyase C-terminal" evidence="9">
    <location>
        <begin position="379"/>
        <end position="447"/>
    </location>
</feature>
<evidence type="ECO:0000256" key="1">
    <source>
        <dbReference type="ARBA" id="ARBA00000985"/>
    </source>
</evidence>
<accession>A0A0A1FM87</accession>
<comment type="similarity">
    <text evidence="7">Belongs to the lyase 1 family. Argininosuccinate lyase subfamily.</text>
</comment>
<dbReference type="PRINTS" id="PR00149">
    <property type="entry name" value="FUMRATELYASE"/>
</dbReference>
<dbReference type="GO" id="GO:0004056">
    <property type="term" value="F:argininosuccinate lyase activity"/>
    <property type="evidence" value="ECO:0007669"/>
    <property type="project" value="UniProtKB-UniRule"/>
</dbReference>
<feature type="domain" description="Fumarate lyase N-terminal" evidence="8">
    <location>
        <begin position="21"/>
        <end position="315"/>
    </location>
</feature>
<dbReference type="InterPro" id="IPR020557">
    <property type="entry name" value="Fumarate_lyase_CS"/>
</dbReference>
<organism evidence="10 11">
    <name type="scientific">Collimonas arenae</name>
    <dbReference type="NCBI Taxonomy" id="279058"/>
    <lineage>
        <taxon>Bacteria</taxon>
        <taxon>Pseudomonadati</taxon>
        <taxon>Pseudomonadota</taxon>
        <taxon>Betaproteobacteria</taxon>
        <taxon>Burkholderiales</taxon>
        <taxon>Oxalobacteraceae</taxon>
        <taxon>Collimonas</taxon>
    </lineage>
</organism>
<evidence type="ECO:0000256" key="4">
    <source>
        <dbReference type="ARBA" id="ARBA00022571"/>
    </source>
</evidence>
<dbReference type="AlphaFoldDB" id="A0A0A1FM87"/>
<sequence length="483" mass="53189">MNDIQLVPSEVPSKANPLWGGRFNEGASELLKEINSSVHFDKRLALQDIAGSIAHAEMLAFCGVLGVHEVKIIISGLHKIKLEIETGIFVFDSALEDVHMNVESRLHVIVGPVAGRLHTGRSRNDQVAVDTKMWVRDATDRLDALLYQLIEIIVEQANNHYAHAMPGFTHMQCAQPVTLGHHLLAYGEMFFRDRDRLLDARRRLNESPLGAAALAGTSYPINPVQTAHTLGFDRPTRNSLDAVSDRDFVLDYMMTAATMAMHMSRLAEELVIWSSPQFDFAHLPENLTAGSSIMPQKRNPDTAELVRAKSGRVFGNLMALLAVLKGLPLAYSRDMQEDKEALFDSADTVELCVRATTAMLAGITINLPKMKNDATLGNSSATDLADWLVREQKISFRESHGIVGNLVKWLEERGKELQGVTQIELASFDPRFDQRAADVLNVNHAIASRNSFGGTAPERVKTAAATLHQLNASLATNKLKSAC</sequence>
<dbReference type="EMBL" id="CP009962">
    <property type="protein sequence ID" value="AIY44082.1"/>
    <property type="molecule type" value="Genomic_DNA"/>
</dbReference>
<comment type="catalytic activity">
    <reaction evidence="1 7">
        <text>2-(N(omega)-L-arginino)succinate = fumarate + L-arginine</text>
        <dbReference type="Rhea" id="RHEA:24020"/>
        <dbReference type="ChEBI" id="CHEBI:29806"/>
        <dbReference type="ChEBI" id="CHEBI:32682"/>
        <dbReference type="ChEBI" id="CHEBI:57472"/>
        <dbReference type="EC" id="4.3.2.1"/>
    </reaction>
</comment>
<evidence type="ECO:0000256" key="7">
    <source>
        <dbReference type="HAMAP-Rule" id="MF_00006"/>
    </source>
</evidence>
<dbReference type="InterPro" id="IPR000362">
    <property type="entry name" value="Fumarate_lyase_fam"/>
</dbReference>
<dbReference type="InterPro" id="IPR029419">
    <property type="entry name" value="Arg_succ_lyase_C"/>
</dbReference>
<dbReference type="HAMAP" id="MF_00006">
    <property type="entry name" value="Arg_succ_lyase"/>
    <property type="match status" value="1"/>
</dbReference>
<keyword evidence="4 7" id="KW-0055">Arginine biosynthesis</keyword>
<dbReference type="Pfam" id="PF00206">
    <property type="entry name" value="Lyase_1"/>
    <property type="match status" value="1"/>
</dbReference>
<dbReference type="SUPFAM" id="SSF48557">
    <property type="entry name" value="L-aspartase-like"/>
    <property type="match status" value="1"/>
</dbReference>
<dbReference type="PRINTS" id="PR00145">
    <property type="entry name" value="ARGSUCLYASE"/>
</dbReference>
<dbReference type="InterPro" id="IPR024083">
    <property type="entry name" value="Fumarase/histidase_N"/>
</dbReference>
<dbReference type="STRING" id="279058.LT85_4924"/>
<dbReference type="HOGENOM" id="CLU_027272_2_3_4"/>
<dbReference type="GO" id="GO:0005829">
    <property type="term" value="C:cytosol"/>
    <property type="evidence" value="ECO:0007669"/>
    <property type="project" value="TreeGrafter"/>
</dbReference>
<keyword evidence="7" id="KW-0963">Cytoplasm</keyword>
<name>A0A0A1FM87_9BURK</name>
<dbReference type="InterPro" id="IPR009049">
    <property type="entry name" value="Argininosuccinate_lyase"/>
</dbReference>
<dbReference type="Gene3D" id="1.10.275.10">
    <property type="entry name" value="Fumarase/aspartase (N-terminal domain)"/>
    <property type="match status" value="1"/>
</dbReference>
<dbReference type="PANTHER" id="PTHR43814:SF1">
    <property type="entry name" value="ARGININOSUCCINATE LYASE"/>
    <property type="match status" value="1"/>
</dbReference>
<dbReference type="KEGG" id="care:LT85_4924"/>
<keyword evidence="5 7" id="KW-0028">Amino-acid biosynthesis</keyword>
<keyword evidence="11" id="KW-1185">Reference proteome</keyword>
<protein>
    <recommendedName>
        <fullName evidence="3 7">Argininosuccinate lyase</fullName>
        <shortName evidence="7">ASAL</shortName>
        <ecNumber evidence="3 7">4.3.2.1</ecNumber>
    </recommendedName>
    <alternativeName>
        <fullName evidence="7">Arginosuccinase</fullName>
    </alternativeName>
</protein>
<evidence type="ECO:0000313" key="11">
    <source>
        <dbReference type="Proteomes" id="UP000030302"/>
    </source>
</evidence>
<dbReference type="RefSeq" id="WP_052135442.1">
    <property type="nucleotide sequence ID" value="NZ_CP009962.1"/>
</dbReference>
<evidence type="ECO:0000313" key="10">
    <source>
        <dbReference type="EMBL" id="AIY44082.1"/>
    </source>
</evidence>
<dbReference type="PROSITE" id="PS00163">
    <property type="entry name" value="FUMARATE_LYASES"/>
    <property type="match status" value="1"/>
</dbReference>
<dbReference type="PANTHER" id="PTHR43814">
    <property type="entry name" value="ARGININOSUCCINATE LYASE"/>
    <property type="match status" value="1"/>
</dbReference>
<dbReference type="Proteomes" id="UP000030302">
    <property type="component" value="Chromosome"/>
</dbReference>
<dbReference type="FunFam" id="1.10.40.30:FF:000001">
    <property type="entry name" value="Argininosuccinate lyase"/>
    <property type="match status" value="1"/>
</dbReference>
<keyword evidence="6 7" id="KW-0456">Lyase</keyword>
<evidence type="ECO:0000259" key="9">
    <source>
        <dbReference type="Pfam" id="PF14698"/>
    </source>
</evidence>
<evidence type="ECO:0000256" key="3">
    <source>
        <dbReference type="ARBA" id="ARBA00012338"/>
    </source>
</evidence>
<proteinExistence type="inferred from homology"/>
<dbReference type="InterPro" id="IPR022761">
    <property type="entry name" value="Fumarate_lyase_N"/>
</dbReference>
<evidence type="ECO:0000256" key="5">
    <source>
        <dbReference type="ARBA" id="ARBA00022605"/>
    </source>
</evidence>
<gene>
    <name evidence="7" type="primary">argH</name>
    <name evidence="10" type="ORF">LT85_4924</name>
</gene>
<reference evidence="11" key="1">
    <citation type="journal article" date="2014" name="Soil Biol. Biochem.">
        <title>Structure and function of bacterial communities in ageing soils: Insights from the Mendocino ecological staircase.</title>
        <authorList>
            <person name="Uroz S."/>
            <person name="Tech J.J."/>
            <person name="Sawaya N.A."/>
            <person name="Frey-Klett P."/>
            <person name="Leveau J.H.J."/>
        </authorList>
    </citation>
    <scope>NUCLEOTIDE SEQUENCE [LARGE SCALE GENOMIC DNA]</scope>
    <source>
        <strain evidence="11">Cal35</strain>
    </source>
</reference>
<dbReference type="InterPro" id="IPR008948">
    <property type="entry name" value="L-Aspartase-like"/>
</dbReference>
<comment type="subcellular location">
    <subcellularLocation>
        <location evidence="7">Cytoplasm</location>
    </subcellularLocation>
</comment>
<evidence type="ECO:0000259" key="8">
    <source>
        <dbReference type="Pfam" id="PF00206"/>
    </source>
</evidence>
<dbReference type="UniPathway" id="UPA00068">
    <property type="reaction ID" value="UER00114"/>
</dbReference>
<dbReference type="EC" id="4.3.2.1" evidence="3 7"/>
<dbReference type="FunFam" id="1.20.200.10:FF:000015">
    <property type="entry name" value="argininosuccinate lyase isoform X2"/>
    <property type="match status" value="1"/>
</dbReference>